<feature type="non-terminal residue" evidence="1">
    <location>
        <position position="9"/>
    </location>
</feature>
<dbReference type="EMBL" id="CVQH01023305">
    <property type="protein sequence ID" value="CRK34956.1"/>
    <property type="molecule type" value="Genomic_DNA"/>
</dbReference>
<evidence type="ECO:0000313" key="1">
    <source>
        <dbReference type="EMBL" id="CRK34956.1"/>
    </source>
</evidence>
<dbReference type="Proteomes" id="UP000044602">
    <property type="component" value="Unassembled WGS sequence"/>
</dbReference>
<sequence>MSSAEDSTP</sequence>
<evidence type="ECO:0000313" key="2">
    <source>
        <dbReference type="Proteomes" id="UP000044602"/>
    </source>
</evidence>
<keyword evidence="2" id="KW-1185">Reference proteome</keyword>
<name>A0A0G4ML26_VERLO</name>
<protein>
    <submittedName>
        <fullName evidence="1">Uncharacterized protein</fullName>
    </submittedName>
</protein>
<proteinExistence type="predicted"/>
<organism evidence="1 2">
    <name type="scientific">Verticillium longisporum</name>
    <name type="common">Verticillium dahliae var. longisporum</name>
    <dbReference type="NCBI Taxonomy" id="100787"/>
    <lineage>
        <taxon>Eukaryota</taxon>
        <taxon>Fungi</taxon>
        <taxon>Dikarya</taxon>
        <taxon>Ascomycota</taxon>
        <taxon>Pezizomycotina</taxon>
        <taxon>Sordariomycetes</taxon>
        <taxon>Hypocreomycetidae</taxon>
        <taxon>Glomerellales</taxon>
        <taxon>Plectosphaerellaceae</taxon>
        <taxon>Verticillium</taxon>
    </lineage>
</organism>
<reference evidence="1 2" key="1">
    <citation type="submission" date="2015-05" db="EMBL/GenBank/DDBJ databases">
        <authorList>
            <person name="Wang D.B."/>
            <person name="Wang M."/>
        </authorList>
    </citation>
    <scope>NUCLEOTIDE SEQUENCE [LARGE SCALE GENOMIC DNA]</scope>
    <source>
        <strain evidence="1">VL1</strain>
    </source>
</reference>
<gene>
    <name evidence="1" type="ORF">BN1708_006590</name>
</gene>
<accession>A0A0G4ML26</accession>